<evidence type="ECO:0000313" key="3">
    <source>
        <dbReference type="EMBL" id="KAH0554433.1"/>
    </source>
</evidence>
<dbReference type="Gene3D" id="3.40.50.300">
    <property type="entry name" value="P-loop containing nucleotide triphosphate hydrolases"/>
    <property type="match status" value="1"/>
</dbReference>
<evidence type="ECO:0000259" key="2">
    <source>
        <dbReference type="PROSITE" id="PS50052"/>
    </source>
</evidence>
<gene>
    <name evidence="3" type="ORF">KQX54_010620</name>
</gene>
<dbReference type="InterPro" id="IPR027417">
    <property type="entry name" value="P-loop_NTPase"/>
</dbReference>
<accession>A0AAV7IK36</accession>
<organism evidence="3 4">
    <name type="scientific">Cotesia glomerata</name>
    <name type="common">Lepidopteran parasitic wasp</name>
    <name type="synonym">Apanteles glomeratus</name>
    <dbReference type="NCBI Taxonomy" id="32391"/>
    <lineage>
        <taxon>Eukaryota</taxon>
        <taxon>Metazoa</taxon>
        <taxon>Ecdysozoa</taxon>
        <taxon>Arthropoda</taxon>
        <taxon>Hexapoda</taxon>
        <taxon>Insecta</taxon>
        <taxon>Pterygota</taxon>
        <taxon>Neoptera</taxon>
        <taxon>Endopterygota</taxon>
        <taxon>Hymenoptera</taxon>
        <taxon>Apocrita</taxon>
        <taxon>Ichneumonoidea</taxon>
        <taxon>Braconidae</taxon>
        <taxon>Microgastrinae</taxon>
        <taxon>Cotesia</taxon>
    </lineage>
</organism>
<dbReference type="Gene3D" id="3.80.10.10">
    <property type="entry name" value="Ribonuclease Inhibitor"/>
    <property type="match status" value="1"/>
</dbReference>
<dbReference type="PROSITE" id="PS50052">
    <property type="entry name" value="GUANYLATE_KINASE_2"/>
    <property type="match status" value="1"/>
</dbReference>
<dbReference type="InterPro" id="IPR008145">
    <property type="entry name" value="GK/Ca_channel_bsu"/>
</dbReference>
<keyword evidence="1" id="KW-0808">Transferase</keyword>
<reference evidence="3 4" key="1">
    <citation type="journal article" date="2021" name="J. Hered.">
        <title>A chromosome-level genome assembly of the parasitoid wasp, Cotesia glomerata (Hymenoptera: Braconidae).</title>
        <authorList>
            <person name="Pinto B.J."/>
            <person name="Weis J.J."/>
            <person name="Gamble T."/>
            <person name="Ode P.J."/>
            <person name="Paul R."/>
            <person name="Zaspel J.M."/>
        </authorList>
    </citation>
    <scope>NUCLEOTIDE SEQUENCE [LARGE SCALE GENOMIC DNA]</scope>
    <source>
        <strain evidence="3">CgM1</strain>
    </source>
</reference>
<dbReference type="EMBL" id="JAHXZJ010001119">
    <property type="protein sequence ID" value="KAH0554433.1"/>
    <property type="molecule type" value="Genomic_DNA"/>
</dbReference>
<evidence type="ECO:0000256" key="1">
    <source>
        <dbReference type="ARBA" id="ARBA00022679"/>
    </source>
</evidence>
<name>A0AAV7IK36_COTGL</name>
<dbReference type="GO" id="GO:0004385">
    <property type="term" value="F:GMP kinase activity"/>
    <property type="evidence" value="ECO:0007669"/>
    <property type="project" value="TreeGrafter"/>
</dbReference>
<dbReference type="SUPFAM" id="SSF52058">
    <property type="entry name" value="L domain-like"/>
    <property type="match status" value="1"/>
</dbReference>
<evidence type="ECO:0000313" key="4">
    <source>
        <dbReference type="Proteomes" id="UP000826195"/>
    </source>
</evidence>
<dbReference type="GO" id="GO:0005829">
    <property type="term" value="C:cytosol"/>
    <property type="evidence" value="ECO:0007669"/>
    <property type="project" value="TreeGrafter"/>
</dbReference>
<dbReference type="PANTHER" id="PTHR23117:SF18">
    <property type="entry name" value="LEUCINE-RICH REPEAT AND GUANYLATE KINASE DOMAIN-CONTAINING PROTEIN"/>
    <property type="match status" value="1"/>
</dbReference>
<protein>
    <recommendedName>
        <fullName evidence="2">Guanylate kinase-like domain-containing protein</fullName>
    </recommendedName>
</protein>
<keyword evidence="4" id="KW-1185">Reference proteome</keyword>
<sequence>MCHNNISSLKFLRDVHCLRLIDLKDNAIEDLMEVFHLDSLIYEIDLRNNPCTKWPNYKEIVLFSIPSAVFVDGSEVTESEMVSATITFNPPINLLASRGATQLTLLEQLNVPKIDDSMTSYDENSPPLIILSGPLAVKKLALGRHLFLKNSDKIKYCRSHTTRKNFTNNIENDGFYFVNHEEFHEMARNGEFLTIEEILGDSYGLHVSELVKLKKEKKIGITQLDLLATIQIKIRYPQVKLILVFTKNEEMHRQWIEDKLRIFRWIKNSSKNLWALSIHREYNINNVDSMVNKMNIVSTISNRVDVSSSYSSEIQYSNSKRFVHR</sequence>
<dbReference type="InterPro" id="IPR008144">
    <property type="entry name" value="Guanylate_kin-like_dom"/>
</dbReference>
<dbReference type="Proteomes" id="UP000826195">
    <property type="component" value="Unassembled WGS sequence"/>
</dbReference>
<feature type="domain" description="Guanylate kinase-like" evidence="2">
    <location>
        <begin position="126"/>
        <end position="299"/>
    </location>
</feature>
<proteinExistence type="predicted"/>
<dbReference type="Pfam" id="PF00625">
    <property type="entry name" value="Guanylate_kin"/>
    <property type="match status" value="1"/>
</dbReference>
<dbReference type="InterPro" id="IPR032675">
    <property type="entry name" value="LRR_dom_sf"/>
</dbReference>
<dbReference type="AlphaFoldDB" id="A0AAV7IK36"/>
<dbReference type="SUPFAM" id="SSF52540">
    <property type="entry name" value="P-loop containing nucleoside triphosphate hydrolases"/>
    <property type="match status" value="1"/>
</dbReference>
<comment type="caution">
    <text evidence="3">The sequence shown here is derived from an EMBL/GenBank/DDBJ whole genome shotgun (WGS) entry which is preliminary data.</text>
</comment>
<dbReference type="PANTHER" id="PTHR23117">
    <property type="entry name" value="GUANYLATE KINASE-RELATED"/>
    <property type="match status" value="1"/>
</dbReference>